<dbReference type="InterPro" id="IPR027558">
    <property type="entry name" value="Pre_pil_HX9DG_C"/>
</dbReference>
<dbReference type="Proteomes" id="UP000239388">
    <property type="component" value="Unassembled WGS sequence"/>
</dbReference>
<dbReference type="PANTHER" id="PTHR30093">
    <property type="entry name" value="GENERAL SECRETION PATHWAY PROTEIN G"/>
    <property type="match status" value="1"/>
</dbReference>
<comment type="caution">
    <text evidence="3">The sequence shown here is derived from an EMBL/GenBank/DDBJ whole genome shotgun (WGS) entry which is preliminary data.</text>
</comment>
<sequence>MIRRKGFTLVELLVVIAIIGILIAMLLPAVQQAREAARRMQCLNNLKQIGLGMQNFHAAHNCFPTSVSGNGASHYWCAQLLPYMEQNPLANIYDYSVKFNDIKNREAVQYPVPFMLCPSTPGGPIEHPKFKRSTSSSPDEWGSIGTDYAGSSGPYSSLWKEPSVISYPKPESIEGLFSGSVKPGEKGRRIRDVTDGTSNSIGFVESAARPQKWQGNKQVPDSGLYTSASTNYVSVCSWAEGNLFVVRGFAFDGSIADETQQWSYPGPVMVNGSNYYGIYAFHPGGGNVALIDGSVRFLTETTSPDIVASLLTIASGEVVGEY</sequence>
<dbReference type="RefSeq" id="WP_105359859.1">
    <property type="nucleotide sequence ID" value="NZ_PUIB01000028.1"/>
</dbReference>
<dbReference type="Pfam" id="PF07596">
    <property type="entry name" value="SBP_bac_10"/>
    <property type="match status" value="1"/>
</dbReference>
<dbReference type="PROSITE" id="PS00409">
    <property type="entry name" value="PROKAR_NTER_METHYL"/>
    <property type="match status" value="1"/>
</dbReference>
<dbReference type="OrthoDB" id="289947at2"/>
<dbReference type="Gene3D" id="3.30.700.10">
    <property type="entry name" value="Glycoprotein, Type 4 Pilin"/>
    <property type="match status" value="1"/>
</dbReference>
<protein>
    <submittedName>
        <fullName evidence="3">Prepilin-type cleavage/methylation domain-containing protein</fullName>
    </submittedName>
</protein>
<dbReference type="InterPro" id="IPR012902">
    <property type="entry name" value="N_methyl_site"/>
</dbReference>
<name>A0A2S8F4X0_9BACT</name>
<dbReference type="EMBL" id="PUIB01000028">
    <property type="protein sequence ID" value="PQO27206.1"/>
    <property type="molecule type" value="Genomic_DNA"/>
</dbReference>
<reference evidence="3 4" key="1">
    <citation type="submission" date="2018-02" db="EMBL/GenBank/DDBJ databases">
        <title>Comparative genomes isolates from brazilian mangrove.</title>
        <authorList>
            <person name="Araujo J.E."/>
            <person name="Taketani R.G."/>
            <person name="Silva M.C.P."/>
            <person name="Loureco M.V."/>
            <person name="Andreote F.D."/>
        </authorList>
    </citation>
    <scope>NUCLEOTIDE SEQUENCE [LARGE SCALE GENOMIC DNA]</scope>
    <source>
        <strain evidence="3 4">NAP PRIS-MGV</strain>
    </source>
</reference>
<dbReference type="SUPFAM" id="SSF54523">
    <property type="entry name" value="Pili subunits"/>
    <property type="match status" value="1"/>
</dbReference>
<evidence type="ECO:0000313" key="4">
    <source>
        <dbReference type="Proteomes" id="UP000239388"/>
    </source>
</evidence>
<dbReference type="InterPro" id="IPR045584">
    <property type="entry name" value="Pilin-like"/>
</dbReference>
<keyword evidence="1" id="KW-0812">Transmembrane</keyword>
<keyword evidence="1" id="KW-1133">Transmembrane helix</keyword>
<dbReference type="InterPro" id="IPR011453">
    <property type="entry name" value="DUF1559"/>
</dbReference>
<gene>
    <name evidence="3" type="ORF">C5Y98_28605</name>
</gene>
<proteinExistence type="predicted"/>
<evidence type="ECO:0000259" key="2">
    <source>
        <dbReference type="Pfam" id="PF07596"/>
    </source>
</evidence>
<keyword evidence="1" id="KW-0472">Membrane</keyword>
<dbReference type="PANTHER" id="PTHR30093:SF2">
    <property type="entry name" value="TYPE II SECRETION SYSTEM PROTEIN H"/>
    <property type="match status" value="1"/>
</dbReference>
<accession>A0A2S8F4X0</accession>
<evidence type="ECO:0000256" key="1">
    <source>
        <dbReference type="SAM" id="Phobius"/>
    </source>
</evidence>
<evidence type="ECO:0000313" key="3">
    <source>
        <dbReference type="EMBL" id="PQO27206.1"/>
    </source>
</evidence>
<feature type="domain" description="DUF1559" evidence="2">
    <location>
        <begin position="31"/>
        <end position="303"/>
    </location>
</feature>
<dbReference type="AlphaFoldDB" id="A0A2S8F4X0"/>
<dbReference type="NCBIfam" id="TIGR04294">
    <property type="entry name" value="pre_pil_HX9DG"/>
    <property type="match status" value="1"/>
</dbReference>
<dbReference type="NCBIfam" id="TIGR02532">
    <property type="entry name" value="IV_pilin_GFxxxE"/>
    <property type="match status" value="1"/>
</dbReference>
<dbReference type="Pfam" id="PF07963">
    <property type="entry name" value="N_methyl"/>
    <property type="match status" value="1"/>
</dbReference>
<organism evidence="3 4">
    <name type="scientific">Blastopirellula marina</name>
    <dbReference type="NCBI Taxonomy" id="124"/>
    <lineage>
        <taxon>Bacteria</taxon>
        <taxon>Pseudomonadati</taxon>
        <taxon>Planctomycetota</taxon>
        <taxon>Planctomycetia</taxon>
        <taxon>Pirellulales</taxon>
        <taxon>Pirellulaceae</taxon>
        <taxon>Blastopirellula</taxon>
    </lineage>
</organism>
<feature type="transmembrane region" description="Helical" evidence="1">
    <location>
        <begin position="12"/>
        <end position="30"/>
    </location>
</feature>